<evidence type="ECO:0000256" key="4">
    <source>
        <dbReference type="ARBA" id="ARBA00022989"/>
    </source>
</evidence>
<dbReference type="GO" id="GO:0005886">
    <property type="term" value="C:plasma membrane"/>
    <property type="evidence" value="ECO:0007669"/>
    <property type="project" value="UniProtKB-SubCell"/>
</dbReference>
<feature type="transmembrane region" description="Helical" evidence="6">
    <location>
        <begin position="12"/>
        <end position="29"/>
    </location>
</feature>
<proteinExistence type="predicted"/>
<dbReference type="Proteomes" id="UP000559885">
    <property type="component" value="Unassembled WGS sequence"/>
</dbReference>
<evidence type="ECO:0000313" key="8">
    <source>
        <dbReference type="Proteomes" id="UP000559885"/>
    </source>
</evidence>
<dbReference type="PANTHER" id="PTHR30250:SF28">
    <property type="entry name" value="POLYSACCHARIDE BIOSYNTHESIS PROTEIN"/>
    <property type="match status" value="1"/>
</dbReference>
<keyword evidence="3 6" id="KW-0812">Transmembrane</keyword>
<dbReference type="RefSeq" id="WP_185374800.1">
    <property type="nucleotide sequence ID" value="NZ_JAARRM010000006.1"/>
</dbReference>
<dbReference type="InterPro" id="IPR050833">
    <property type="entry name" value="Poly_Biosynth_Transport"/>
</dbReference>
<keyword evidence="5 6" id="KW-0472">Membrane</keyword>
<name>A0A841ZST1_9LIST</name>
<protein>
    <submittedName>
        <fullName evidence="7">Oligosaccharide flippase family protein</fullName>
    </submittedName>
</protein>
<dbReference type="AlphaFoldDB" id="A0A841ZST1"/>
<reference evidence="7 8" key="1">
    <citation type="submission" date="2020-03" db="EMBL/GenBank/DDBJ databases">
        <title>Soil Listeria distribution.</title>
        <authorList>
            <person name="Liao J."/>
            <person name="Wiedmann M."/>
        </authorList>
    </citation>
    <scope>NUCLEOTIDE SEQUENCE [LARGE SCALE GENOMIC DNA]</scope>
    <source>
        <strain evidence="7 8">FSL L7-1507</strain>
    </source>
</reference>
<comment type="subcellular location">
    <subcellularLocation>
        <location evidence="1">Cell membrane</location>
        <topology evidence="1">Multi-pass membrane protein</topology>
    </subcellularLocation>
</comment>
<keyword evidence="4 6" id="KW-1133">Transmembrane helix</keyword>
<dbReference type="EMBL" id="JAARRM010000006">
    <property type="protein sequence ID" value="MBC1522318.1"/>
    <property type="molecule type" value="Genomic_DNA"/>
</dbReference>
<feature type="transmembrane region" description="Helical" evidence="6">
    <location>
        <begin position="115"/>
        <end position="138"/>
    </location>
</feature>
<comment type="caution">
    <text evidence="7">The sequence shown here is derived from an EMBL/GenBank/DDBJ whole genome shotgun (WGS) entry which is preliminary data.</text>
</comment>
<feature type="transmembrane region" description="Helical" evidence="6">
    <location>
        <begin position="220"/>
        <end position="241"/>
    </location>
</feature>
<evidence type="ECO:0000256" key="1">
    <source>
        <dbReference type="ARBA" id="ARBA00004651"/>
    </source>
</evidence>
<evidence type="ECO:0000256" key="2">
    <source>
        <dbReference type="ARBA" id="ARBA00022475"/>
    </source>
</evidence>
<dbReference type="Pfam" id="PF13440">
    <property type="entry name" value="Polysacc_synt_3"/>
    <property type="match status" value="1"/>
</dbReference>
<feature type="transmembrane region" description="Helical" evidence="6">
    <location>
        <begin position="74"/>
        <end position="95"/>
    </location>
</feature>
<gene>
    <name evidence="7" type="ORF">HB912_11740</name>
</gene>
<organism evidence="7 8">
    <name type="scientific">Listeria aquatica</name>
    <dbReference type="NCBI Taxonomy" id="1494960"/>
    <lineage>
        <taxon>Bacteria</taxon>
        <taxon>Bacillati</taxon>
        <taxon>Bacillota</taxon>
        <taxon>Bacilli</taxon>
        <taxon>Bacillales</taxon>
        <taxon>Listeriaceae</taxon>
        <taxon>Listeria</taxon>
    </lineage>
</organism>
<evidence type="ECO:0000256" key="3">
    <source>
        <dbReference type="ARBA" id="ARBA00022692"/>
    </source>
</evidence>
<evidence type="ECO:0000256" key="6">
    <source>
        <dbReference type="SAM" id="Phobius"/>
    </source>
</evidence>
<accession>A0A841ZST1</accession>
<sequence>MKNINEFKKHVGTLISGNVLAQAITFAASPVLTRLYSPEEFGFYATFVSLVSVLSVLFALTFEKCIPLAINRKIAGQITVLSLKLAACFSVFYIVVVTTTSFSLLKMFTGRTSLWLEIILILSVFSASATQTLNFWHLREQYFASTSRAKVSQNLGNVFSQALFSQFDALRSSGLIIGDAFGRLAAFSMQYMSFIRLKQVKGIFKTKIWSAYIWKKYYRFPLFTSISVLFNALSLQIPILALNQFFNASIAGNFMLTQKVIGIPITLIGTAVAQVFYSTAAKSIDSNPIQVLVLYKKITRNLFFVTLPVFVVFSFIAPFVFQAFFGKGWFLSGQYFQILAVSFFSQLIVLPVSQVLYITHNQIVQTIWDFSRFACFYLIFLSCHFFQIGELSTIGIYTIFSTSFYLLLYLLGRYYISTQVQQHARKRSMLNRN</sequence>
<dbReference type="PANTHER" id="PTHR30250">
    <property type="entry name" value="PST FAMILY PREDICTED COLANIC ACID TRANSPORTER"/>
    <property type="match status" value="1"/>
</dbReference>
<feature type="transmembrane region" description="Helical" evidence="6">
    <location>
        <begin position="302"/>
        <end position="324"/>
    </location>
</feature>
<keyword evidence="2" id="KW-1003">Cell membrane</keyword>
<evidence type="ECO:0000256" key="5">
    <source>
        <dbReference type="ARBA" id="ARBA00023136"/>
    </source>
</evidence>
<feature type="transmembrane region" description="Helical" evidence="6">
    <location>
        <begin position="261"/>
        <end position="281"/>
    </location>
</feature>
<evidence type="ECO:0000313" key="7">
    <source>
        <dbReference type="EMBL" id="MBC1522318.1"/>
    </source>
</evidence>
<feature type="transmembrane region" description="Helical" evidence="6">
    <location>
        <begin position="370"/>
        <end position="388"/>
    </location>
</feature>
<feature type="transmembrane region" description="Helical" evidence="6">
    <location>
        <begin position="41"/>
        <end position="62"/>
    </location>
</feature>
<feature type="transmembrane region" description="Helical" evidence="6">
    <location>
        <begin position="336"/>
        <end position="358"/>
    </location>
</feature>
<feature type="transmembrane region" description="Helical" evidence="6">
    <location>
        <begin position="394"/>
        <end position="416"/>
    </location>
</feature>